<dbReference type="Proteomes" id="UP000050525">
    <property type="component" value="Unassembled WGS sequence"/>
</dbReference>
<comment type="caution">
    <text evidence="1">The sequence shown here is derived from an EMBL/GenBank/DDBJ whole genome shotgun (WGS) entry which is preliminary data.</text>
</comment>
<keyword evidence="2" id="KW-1185">Reference proteome</keyword>
<reference evidence="1 2" key="1">
    <citation type="journal article" date="2012" name="Genome Biol.">
        <title>Sequencing three crocodilian genomes to illuminate the evolution of archosaurs and amniotes.</title>
        <authorList>
            <person name="St John J.A."/>
            <person name="Braun E.L."/>
            <person name="Isberg S.R."/>
            <person name="Miles L.G."/>
            <person name="Chong A.Y."/>
            <person name="Gongora J."/>
            <person name="Dalzell P."/>
            <person name="Moran C."/>
            <person name="Bed'hom B."/>
            <person name="Abzhanov A."/>
            <person name="Burgess S.C."/>
            <person name="Cooksey A.M."/>
            <person name="Castoe T.A."/>
            <person name="Crawford N.G."/>
            <person name="Densmore L.D."/>
            <person name="Drew J.C."/>
            <person name="Edwards S.V."/>
            <person name="Faircloth B.C."/>
            <person name="Fujita M.K."/>
            <person name="Greenwold M.J."/>
            <person name="Hoffmann F.G."/>
            <person name="Howard J.M."/>
            <person name="Iguchi T."/>
            <person name="Janes D.E."/>
            <person name="Khan S.Y."/>
            <person name="Kohno S."/>
            <person name="de Koning A.J."/>
            <person name="Lance S.L."/>
            <person name="McCarthy F.M."/>
            <person name="McCormack J.E."/>
            <person name="Merchant M.E."/>
            <person name="Peterson D.G."/>
            <person name="Pollock D.D."/>
            <person name="Pourmand N."/>
            <person name="Raney B.J."/>
            <person name="Roessler K.A."/>
            <person name="Sanford J.R."/>
            <person name="Sawyer R.H."/>
            <person name="Schmidt C.J."/>
            <person name="Triplett E.W."/>
            <person name="Tuberville T.D."/>
            <person name="Venegas-Anaya M."/>
            <person name="Howard J.T."/>
            <person name="Jarvis E.D."/>
            <person name="Guillette L.J.Jr."/>
            <person name="Glenn T.C."/>
            <person name="Green R.E."/>
            <person name="Ray D.A."/>
        </authorList>
    </citation>
    <scope>NUCLEOTIDE SEQUENCE [LARGE SCALE GENOMIC DNA]</scope>
    <source>
        <strain evidence="1">KSC_2009_1</strain>
    </source>
</reference>
<evidence type="ECO:0000313" key="1">
    <source>
        <dbReference type="EMBL" id="KYO18035.1"/>
    </source>
</evidence>
<name>A0A151M0I6_ALLMI</name>
<protein>
    <submittedName>
        <fullName evidence="1">Uncharacterized protein</fullName>
    </submittedName>
</protein>
<proteinExistence type="predicted"/>
<sequence length="141" mass="16070">MVFDVGGVGFEDMEELEVEELIELHAEELTDEDLAELMTNSEDEDNENEEMEGPNFNLGTLAELFRYSKQLTDKMFEYDPSMEQSLKVKREIEAAMMPYRKIYKDLQKKAEQLPITMFLCKPSLSTPSPSSLSPLATTSAD</sequence>
<organism evidence="1 2">
    <name type="scientific">Alligator mississippiensis</name>
    <name type="common">American alligator</name>
    <dbReference type="NCBI Taxonomy" id="8496"/>
    <lineage>
        <taxon>Eukaryota</taxon>
        <taxon>Metazoa</taxon>
        <taxon>Chordata</taxon>
        <taxon>Craniata</taxon>
        <taxon>Vertebrata</taxon>
        <taxon>Euteleostomi</taxon>
        <taxon>Archelosauria</taxon>
        <taxon>Archosauria</taxon>
        <taxon>Crocodylia</taxon>
        <taxon>Alligatoridae</taxon>
        <taxon>Alligatorinae</taxon>
        <taxon>Alligator</taxon>
    </lineage>
</organism>
<dbReference type="AlphaFoldDB" id="A0A151M0I6"/>
<dbReference type="EMBL" id="AKHW03006853">
    <property type="protein sequence ID" value="KYO18035.1"/>
    <property type="molecule type" value="Genomic_DNA"/>
</dbReference>
<evidence type="ECO:0000313" key="2">
    <source>
        <dbReference type="Proteomes" id="UP000050525"/>
    </source>
</evidence>
<accession>A0A151M0I6</accession>
<gene>
    <name evidence="1" type="ORF">Y1Q_0011635</name>
</gene>